<proteinExistence type="predicted"/>
<dbReference type="Proteomes" id="UP000314294">
    <property type="component" value="Unassembled WGS sequence"/>
</dbReference>
<name>A0A4Z2J2J9_9TELE</name>
<comment type="caution">
    <text evidence="1">The sequence shown here is derived from an EMBL/GenBank/DDBJ whole genome shotgun (WGS) entry which is preliminary data.</text>
</comment>
<gene>
    <name evidence="1" type="ORF">EYF80_005442</name>
</gene>
<reference evidence="1 2" key="1">
    <citation type="submission" date="2019-03" db="EMBL/GenBank/DDBJ databases">
        <title>First draft genome of Liparis tanakae, snailfish: a comprehensive survey of snailfish specific genes.</title>
        <authorList>
            <person name="Kim W."/>
            <person name="Song I."/>
            <person name="Jeong J.-H."/>
            <person name="Kim D."/>
            <person name="Kim S."/>
            <person name="Ryu S."/>
            <person name="Song J.Y."/>
            <person name="Lee S.K."/>
        </authorList>
    </citation>
    <scope>NUCLEOTIDE SEQUENCE [LARGE SCALE GENOMIC DNA]</scope>
    <source>
        <tissue evidence="1">Muscle</tissue>
    </source>
</reference>
<sequence>MVAVATGLGETVIVRVKAEGWRDGGEDESTCHPPSPELTAASAKPGVARHFVLTELDCPQDGVPAHLKLPTLPPVVAPTRLGSAPCSDSICRPHADGVSSCFLGTANIDEVETEVVEIEAKLDKHIVLHRLRTQLAPYKARHQHTLQCLIPHCRRWTLC</sequence>
<evidence type="ECO:0000313" key="2">
    <source>
        <dbReference type="Proteomes" id="UP000314294"/>
    </source>
</evidence>
<protein>
    <submittedName>
        <fullName evidence="1">Uncharacterized protein</fullName>
    </submittedName>
</protein>
<accession>A0A4Z2J2J9</accession>
<dbReference type="AlphaFoldDB" id="A0A4Z2J2J9"/>
<keyword evidence="2" id="KW-1185">Reference proteome</keyword>
<organism evidence="1 2">
    <name type="scientific">Liparis tanakae</name>
    <name type="common">Tanaka's snailfish</name>
    <dbReference type="NCBI Taxonomy" id="230148"/>
    <lineage>
        <taxon>Eukaryota</taxon>
        <taxon>Metazoa</taxon>
        <taxon>Chordata</taxon>
        <taxon>Craniata</taxon>
        <taxon>Vertebrata</taxon>
        <taxon>Euteleostomi</taxon>
        <taxon>Actinopterygii</taxon>
        <taxon>Neopterygii</taxon>
        <taxon>Teleostei</taxon>
        <taxon>Neoteleostei</taxon>
        <taxon>Acanthomorphata</taxon>
        <taxon>Eupercaria</taxon>
        <taxon>Perciformes</taxon>
        <taxon>Cottioidei</taxon>
        <taxon>Cottales</taxon>
        <taxon>Liparidae</taxon>
        <taxon>Liparis</taxon>
    </lineage>
</organism>
<evidence type="ECO:0000313" key="1">
    <source>
        <dbReference type="EMBL" id="TNN84449.1"/>
    </source>
</evidence>
<dbReference type="EMBL" id="SRLO01000027">
    <property type="protein sequence ID" value="TNN84449.1"/>
    <property type="molecule type" value="Genomic_DNA"/>
</dbReference>